<dbReference type="EMBL" id="CP012678">
    <property type="protein sequence ID" value="ALF60336.1"/>
    <property type="molecule type" value="Genomic_DNA"/>
</dbReference>
<dbReference type="KEGG" id="pur:AOC03_10030"/>
<proteinExistence type="predicted"/>
<dbReference type="Proteomes" id="UP000059847">
    <property type="component" value="Chromosome"/>
</dbReference>
<keyword evidence="2" id="KW-1185">Reference proteome</keyword>
<accession>A0A0M4TW40</accession>
<gene>
    <name evidence="1" type="ORF">AOC03_10030</name>
</gene>
<organism evidence="1 2">
    <name type="scientific">Psychrobacter urativorans</name>
    <dbReference type="NCBI Taxonomy" id="45610"/>
    <lineage>
        <taxon>Bacteria</taxon>
        <taxon>Pseudomonadati</taxon>
        <taxon>Pseudomonadota</taxon>
        <taxon>Gammaproteobacteria</taxon>
        <taxon>Moraxellales</taxon>
        <taxon>Moraxellaceae</taxon>
        <taxon>Psychrobacter</taxon>
    </lineage>
</organism>
<evidence type="ECO:0000313" key="2">
    <source>
        <dbReference type="Proteomes" id="UP000059847"/>
    </source>
</evidence>
<evidence type="ECO:0008006" key="3">
    <source>
        <dbReference type="Google" id="ProtNLM"/>
    </source>
</evidence>
<dbReference type="InterPro" id="IPR009225">
    <property type="entry name" value="Phage_head_completion_GpL"/>
</dbReference>
<dbReference type="OrthoDB" id="6702623at2"/>
<dbReference type="AlphaFoldDB" id="A0A0M4TW40"/>
<protein>
    <recommendedName>
        <fullName evidence="3">Phage head protein</fullName>
    </recommendedName>
</protein>
<name>A0A0M4TW40_9GAMM</name>
<reference evidence="1 2" key="1">
    <citation type="submission" date="2015-09" db="EMBL/GenBank/DDBJ databases">
        <title>Complete genome of Psychrobacter urativorans R10.10B.</title>
        <authorList>
            <person name="See-Too W.S."/>
            <person name="Chan K.G."/>
        </authorList>
    </citation>
    <scope>NUCLEOTIDE SEQUENCE [LARGE SCALE GENOMIC DNA]</scope>
    <source>
        <strain evidence="1 2">R10.10B</strain>
    </source>
</reference>
<dbReference type="STRING" id="45610.AOC03_10030"/>
<sequence length="146" mass="16559">MLINQQVQAQNVPNHYAHLPSVNTDDMVQLMRIDKTLGAERIAGYINGAYDTVNGDLPAPFFSLLTLQRHLSDKRISKDRFDRTYKRAVMHEAAALIADNYVDYDTTSQGAISGDVQLTKSDRLRRIVSHCIADMTGRRRNRVKLL</sequence>
<dbReference type="RefSeq" id="WP_062535631.1">
    <property type="nucleotide sequence ID" value="NZ_CP012678.1"/>
</dbReference>
<evidence type="ECO:0000313" key="1">
    <source>
        <dbReference type="EMBL" id="ALF60336.1"/>
    </source>
</evidence>
<dbReference type="Pfam" id="PF05926">
    <property type="entry name" value="Phage_GPL"/>
    <property type="match status" value="1"/>
</dbReference>